<protein>
    <submittedName>
        <fullName evidence="1">Uncharacterized protein</fullName>
    </submittedName>
</protein>
<evidence type="ECO:0000313" key="2">
    <source>
        <dbReference type="Proteomes" id="UP000595618"/>
    </source>
</evidence>
<organism evidence="1 2">
    <name type="scientific">Candidatus Sungiibacteriota bacterium</name>
    <dbReference type="NCBI Taxonomy" id="2750080"/>
    <lineage>
        <taxon>Bacteria</taxon>
        <taxon>Candidatus Sungiibacteriota</taxon>
    </lineage>
</organism>
<proteinExistence type="predicted"/>
<gene>
    <name evidence="1" type="ORF">HYW89_02725</name>
</gene>
<evidence type="ECO:0000313" key="1">
    <source>
        <dbReference type="EMBL" id="QQG44904.1"/>
    </source>
</evidence>
<dbReference type="Proteomes" id="UP000595618">
    <property type="component" value="Chromosome"/>
</dbReference>
<sequence>MPKPLMWFQCIICDEVYKTEEEAAHCEKQGLSPIRYPVNTAVLLVHPVTHILVDARVEHIKVQPRSHKLFFELVGVRGFKFIVEEHLLRPKN</sequence>
<dbReference type="EMBL" id="CP066690">
    <property type="protein sequence ID" value="QQG44904.1"/>
    <property type="molecule type" value="Genomic_DNA"/>
</dbReference>
<name>A0A7T5RIT5_9BACT</name>
<reference evidence="1 2" key="1">
    <citation type="submission" date="2020-07" db="EMBL/GenBank/DDBJ databases">
        <title>Huge and variable diversity of episymbiotic CPR bacteria and DPANN archaea in groundwater ecosystems.</title>
        <authorList>
            <person name="He C.Y."/>
            <person name="Keren R."/>
            <person name="Whittaker M."/>
            <person name="Farag I.F."/>
            <person name="Doudna J."/>
            <person name="Cate J.H.D."/>
            <person name="Banfield J.F."/>
        </authorList>
    </citation>
    <scope>NUCLEOTIDE SEQUENCE [LARGE SCALE GENOMIC DNA]</scope>
    <source>
        <strain evidence="1">NC_groundwater_541_Ag_S-0.1um_46_50</strain>
    </source>
</reference>
<dbReference type="AlphaFoldDB" id="A0A7T5RIT5"/>
<accession>A0A7T5RIT5</accession>